<dbReference type="PANTHER" id="PTHR43630">
    <property type="entry name" value="POLY-BETA-1,6-N-ACETYL-D-GLUCOSAMINE SYNTHASE"/>
    <property type="match status" value="1"/>
</dbReference>
<evidence type="ECO:0000259" key="5">
    <source>
        <dbReference type="Pfam" id="PF00535"/>
    </source>
</evidence>
<keyword evidence="4" id="KW-0812">Transmembrane</keyword>
<dbReference type="EMBL" id="JAEANY010000001">
    <property type="protein sequence ID" value="MBH5321810.1"/>
    <property type="molecule type" value="Genomic_DNA"/>
</dbReference>
<feature type="transmembrane region" description="Helical" evidence="4">
    <location>
        <begin position="369"/>
        <end position="393"/>
    </location>
</feature>
<comment type="caution">
    <text evidence="6">The sequence shown here is derived from an EMBL/GenBank/DDBJ whole genome shotgun (WGS) entry which is preliminary data.</text>
</comment>
<evidence type="ECO:0000256" key="3">
    <source>
        <dbReference type="ARBA" id="ARBA00022679"/>
    </source>
</evidence>
<dbReference type="PANTHER" id="PTHR43630:SF1">
    <property type="entry name" value="POLY-BETA-1,6-N-ACETYL-D-GLUCOSAMINE SYNTHASE"/>
    <property type="match status" value="1"/>
</dbReference>
<keyword evidence="7" id="KW-1185">Reference proteome</keyword>
<comment type="similarity">
    <text evidence="1">Belongs to the glycosyltransferase 2 family.</text>
</comment>
<evidence type="ECO:0000256" key="1">
    <source>
        <dbReference type="ARBA" id="ARBA00006739"/>
    </source>
</evidence>
<dbReference type="InterPro" id="IPR001173">
    <property type="entry name" value="Glyco_trans_2-like"/>
</dbReference>
<dbReference type="CDD" id="cd06423">
    <property type="entry name" value="CESA_like"/>
    <property type="match status" value="1"/>
</dbReference>
<dbReference type="SUPFAM" id="SSF53448">
    <property type="entry name" value="Nucleotide-diphospho-sugar transferases"/>
    <property type="match status" value="1"/>
</dbReference>
<dbReference type="RefSeq" id="WP_197920460.1">
    <property type="nucleotide sequence ID" value="NZ_CAWPTA010000006.1"/>
</dbReference>
<sequence length="476" mass="53948">MDIQASKEAESYTEEISVEAGDVALPQLAPEPPEQRKRFYLPLKYKFILTCLLACAWTAFSVWLSLNWVRDLASVTTMAFAVIAITFIAYVPGFMNAFLLSSLLFDRKPSRRMLGTYPGVTILVAAYNEAAAIRDTLTSLARQEYPGLLEVFVLNDGSKDETVALANAAIDELEFPEGMTVRVLDFEVNRGKSAVLNDGLAAASHDLIVTIDGDSWVKRDGLRKIVERLHSDPPDTQAIAGAVMVRNSRRNLICKAQEWDYFHGIASIKRMQGMYHGTLVAQGAFSIYRRKSLEQVGGWPECVGEDIVLSWALLKRGYRIGYADDALVFTNVPDTIRQFALQRKRWSRGLMEAFKAHWQLLFQRRMSTLFIWWNVCFLPLDLVYTLVFIPGLVLALFGYFYIAGPLTIAVLPLTILWNGIIFRIQSRVYRREGLKVRRNRGGFFFYALAYSLLMQPVCVWGYVAELIGLRKAWDTK</sequence>
<evidence type="ECO:0000256" key="2">
    <source>
        <dbReference type="ARBA" id="ARBA00022676"/>
    </source>
</evidence>
<feature type="transmembrane region" description="Helical" evidence="4">
    <location>
        <begin position="399"/>
        <end position="422"/>
    </location>
</feature>
<organism evidence="6 7">
    <name type="scientific">Aurantiacibacter sediminis</name>
    <dbReference type="NCBI Taxonomy" id="2793064"/>
    <lineage>
        <taxon>Bacteria</taxon>
        <taxon>Pseudomonadati</taxon>
        <taxon>Pseudomonadota</taxon>
        <taxon>Alphaproteobacteria</taxon>
        <taxon>Sphingomonadales</taxon>
        <taxon>Erythrobacteraceae</taxon>
        <taxon>Aurantiacibacter</taxon>
    </lineage>
</organism>
<dbReference type="Proteomes" id="UP000602442">
    <property type="component" value="Unassembled WGS sequence"/>
</dbReference>
<feature type="domain" description="Glycosyltransferase 2-like" evidence="5">
    <location>
        <begin position="121"/>
        <end position="296"/>
    </location>
</feature>
<name>A0ABS0N1H3_9SPHN</name>
<evidence type="ECO:0000313" key="6">
    <source>
        <dbReference type="EMBL" id="MBH5321810.1"/>
    </source>
</evidence>
<keyword evidence="4" id="KW-0472">Membrane</keyword>
<feature type="transmembrane region" description="Helical" evidence="4">
    <location>
        <begin position="45"/>
        <end position="66"/>
    </location>
</feature>
<dbReference type="Pfam" id="PF00535">
    <property type="entry name" value="Glycos_transf_2"/>
    <property type="match status" value="1"/>
</dbReference>
<dbReference type="Gene3D" id="3.90.550.10">
    <property type="entry name" value="Spore Coat Polysaccharide Biosynthesis Protein SpsA, Chain A"/>
    <property type="match status" value="1"/>
</dbReference>
<dbReference type="InterPro" id="IPR029044">
    <property type="entry name" value="Nucleotide-diphossugar_trans"/>
</dbReference>
<gene>
    <name evidence="6" type="ORF">I5L03_04320</name>
</gene>
<keyword evidence="3" id="KW-0808">Transferase</keyword>
<feature type="transmembrane region" description="Helical" evidence="4">
    <location>
        <begin position="443"/>
        <end position="463"/>
    </location>
</feature>
<accession>A0ABS0N1H3</accession>
<evidence type="ECO:0000313" key="7">
    <source>
        <dbReference type="Proteomes" id="UP000602442"/>
    </source>
</evidence>
<keyword evidence="4" id="KW-1133">Transmembrane helix</keyword>
<proteinExistence type="inferred from homology"/>
<evidence type="ECO:0000256" key="4">
    <source>
        <dbReference type="SAM" id="Phobius"/>
    </source>
</evidence>
<reference evidence="6 7" key="1">
    <citation type="submission" date="2020-11" db="EMBL/GenBank/DDBJ databases">
        <title>Erythrobacter sediminis sp. nov., a marine bacterium from a tidal flat of Garorim Bay.</title>
        <authorList>
            <person name="Kim D."/>
            <person name="Yoo Y."/>
            <person name="Kim J.-J."/>
        </authorList>
    </citation>
    <scope>NUCLEOTIDE SEQUENCE [LARGE SCALE GENOMIC DNA]</scope>
    <source>
        <strain evidence="6 7">JGD-13</strain>
    </source>
</reference>
<keyword evidence="2" id="KW-0328">Glycosyltransferase</keyword>
<protein>
    <submittedName>
        <fullName evidence="6">Glycosyltransferase</fullName>
    </submittedName>
</protein>
<feature type="transmembrane region" description="Helical" evidence="4">
    <location>
        <begin position="78"/>
        <end position="105"/>
    </location>
</feature>